<name>A0A1H6KYA9_9RHOB</name>
<keyword evidence="8" id="KW-1185">Reference proteome</keyword>
<dbReference type="PANTHER" id="PTHR30329:SF21">
    <property type="entry name" value="LIPOPROTEIN YIAD-RELATED"/>
    <property type="match status" value="1"/>
</dbReference>
<evidence type="ECO:0000256" key="3">
    <source>
        <dbReference type="ARBA" id="ARBA00023237"/>
    </source>
</evidence>
<feature type="chain" id="PRO_5011616547" evidence="5">
    <location>
        <begin position="22"/>
        <end position="220"/>
    </location>
</feature>
<dbReference type="InterPro" id="IPR050330">
    <property type="entry name" value="Bact_OuterMem_StrucFunc"/>
</dbReference>
<keyword evidence="3" id="KW-0998">Cell outer membrane</keyword>
<dbReference type="GO" id="GO:0009279">
    <property type="term" value="C:cell outer membrane"/>
    <property type="evidence" value="ECO:0007669"/>
    <property type="project" value="UniProtKB-SubCell"/>
</dbReference>
<feature type="domain" description="OmpA-like" evidence="6">
    <location>
        <begin position="103"/>
        <end position="220"/>
    </location>
</feature>
<organism evidence="7 8">
    <name type="scientific">Paracoccus alkenifer</name>
    <dbReference type="NCBI Taxonomy" id="65735"/>
    <lineage>
        <taxon>Bacteria</taxon>
        <taxon>Pseudomonadati</taxon>
        <taxon>Pseudomonadota</taxon>
        <taxon>Alphaproteobacteria</taxon>
        <taxon>Rhodobacterales</taxon>
        <taxon>Paracoccaceae</taxon>
        <taxon>Paracoccus</taxon>
    </lineage>
</organism>
<dbReference type="STRING" id="65735.SAMN04488075_1192"/>
<sequence length="220" mass="22539">MNRRVSLIVAVLGATALSACATDPYGYGQPASRTQTGALTGAAAGAIYGAVRDKDGNDRGRDVARGAILGGLAGAGVGAVLDAQARSLQSQMTTPGVRVTNTGQTVNVTLPESVLFGFDSAAISGPAQNDLYVVARNLQQYPNSTIQVIGHTDSTGTAAYNVDLSQRRARSVANVLTAGGVSSNRIAIAGMGMSQPIASNDTAAGRAQNRRVEIIIRPNR</sequence>
<dbReference type="Proteomes" id="UP000199125">
    <property type="component" value="Unassembled WGS sequence"/>
</dbReference>
<dbReference type="InterPro" id="IPR036737">
    <property type="entry name" value="OmpA-like_sf"/>
</dbReference>
<dbReference type="RefSeq" id="WP_090846375.1">
    <property type="nucleotide sequence ID" value="NZ_FNXG01000002.1"/>
</dbReference>
<dbReference type="PROSITE" id="PS51123">
    <property type="entry name" value="OMPA_2"/>
    <property type="match status" value="1"/>
</dbReference>
<dbReference type="SUPFAM" id="SSF103088">
    <property type="entry name" value="OmpA-like"/>
    <property type="match status" value="1"/>
</dbReference>
<accession>A0A1H6KYA9</accession>
<dbReference type="InterPro" id="IPR006664">
    <property type="entry name" value="OMP_bac"/>
</dbReference>
<dbReference type="OrthoDB" id="9782229at2"/>
<dbReference type="InterPro" id="IPR006690">
    <property type="entry name" value="OMPA-like_CS"/>
</dbReference>
<gene>
    <name evidence="7" type="ORF">SAMN04488075_1192</name>
</gene>
<evidence type="ECO:0000256" key="2">
    <source>
        <dbReference type="ARBA" id="ARBA00023136"/>
    </source>
</evidence>
<dbReference type="AlphaFoldDB" id="A0A1H6KYA9"/>
<dbReference type="EMBL" id="FNXG01000002">
    <property type="protein sequence ID" value="SEH80941.1"/>
    <property type="molecule type" value="Genomic_DNA"/>
</dbReference>
<keyword evidence="2 4" id="KW-0472">Membrane</keyword>
<dbReference type="PROSITE" id="PS01068">
    <property type="entry name" value="OMPA_1"/>
    <property type="match status" value="1"/>
</dbReference>
<evidence type="ECO:0000256" key="5">
    <source>
        <dbReference type="SAM" id="SignalP"/>
    </source>
</evidence>
<dbReference type="PRINTS" id="PR01023">
    <property type="entry name" value="NAFLGMOTY"/>
</dbReference>
<evidence type="ECO:0000256" key="4">
    <source>
        <dbReference type="PROSITE-ProRule" id="PRU00473"/>
    </source>
</evidence>
<dbReference type="Gene3D" id="3.30.1330.60">
    <property type="entry name" value="OmpA-like domain"/>
    <property type="match status" value="1"/>
</dbReference>
<evidence type="ECO:0000256" key="1">
    <source>
        <dbReference type="ARBA" id="ARBA00004442"/>
    </source>
</evidence>
<dbReference type="PRINTS" id="PR01021">
    <property type="entry name" value="OMPADOMAIN"/>
</dbReference>
<dbReference type="Pfam" id="PF00691">
    <property type="entry name" value="OmpA"/>
    <property type="match status" value="1"/>
</dbReference>
<dbReference type="InterPro" id="IPR006665">
    <property type="entry name" value="OmpA-like"/>
</dbReference>
<keyword evidence="5" id="KW-0732">Signal</keyword>
<reference evidence="8" key="1">
    <citation type="submission" date="2016-10" db="EMBL/GenBank/DDBJ databases">
        <authorList>
            <person name="Varghese N."/>
            <person name="Submissions S."/>
        </authorList>
    </citation>
    <scope>NUCLEOTIDE SEQUENCE [LARGE SCALE GENOMIC DNA]</scope>
    <source>
        <strain evidence="8">DSM 11593</strain>
    </source>
</reference>
<dbReference type="PANTHER" id="PTHR30329">
    <property type="entry name" value="STATOR ELEMENT OF FLAGELLAR MOTOR COMPLEX"/>
    <property type="match status" value="1"/>
</dbReference>
<proteinExistence type="predicted"/>
<dbReference type="CDD" id="cd07185">
    <property type="entry name" value="OmpA_C-like"/>
    <property type="match status" value="1"/>
</dbReference>
<protein>
    <submittedName>
        <fullName evidence="7">Outer membrane protein OmpA</fullName>
    </submittedName>
</protein>
<dbReference type="PROSITE" id="PS51257">
    <property type="entry name" value="PROKAR_LIPOPROTEIN"/>
    <property type="match status" value="1"/>
</dbReference>
<evidence type="ECO:0000313" key="7">
    <source>
        <dbReference type="EMBL" id="SEH80941.1"/>
    </source>
</evidence>
<feature type="signal peptide" evidence="5">
    <location>
        <begin position="1"/>
        <end position="21"/>
    </location>
</feature>
<evidence type="ECO:0000259" key="6">
    <source>
        <dbReference type="PROSITE" id="PS51123"/>
    </source>
</evidence>
<comment type="subcellular location">
    <subcellularLocation>
        <location evidence="1">Cell outer membrane</location>
    </subcellularLocation>
</comment>
<evidence type="ECO:0000313" key="8">
    <source>
        <dbReference type="Proteomes" id="UP000199125"/>
    </source>
</evidence>